<proteinExistence type="evidence at transcript level"/>
<evidence type="ECO:0000256" key="1">
    <source>
        <dbReference type="ARBA" id="ARBA00008270"/>
    </source>
</evidence>
<comment type="similarity">
    <text evidence="1">Belongs to the PhzF family.</text>
</comment>
<dbReference type="Gene3D" id="3.10.310.10">
    <property type="entry name" value="Diaminopimelate Epimerase, Chain A, domain 1"/>
    <property type="match status" value="2"/>
</dbReference>
<dbReference type="GO" id="GO:0005737">
    <property type="term" value="C:cytoplasm"/>
    <property type="evidence" value="ECO:0007669"/>
    <property type="project" value="TreeGrafter"/>
</dbReference>
<name>A9NTJ4_PICSI</name>
<dbReference type="NCBIfam" id="TIGR00654">
    <property type="entry name" value="PhzF_family"/>
    <property type="match status" value="1"/>
</dbReference>
<accession>A9NTJ4</accession>
<evidence type="ECO:0000256" key="3">
    <source>
        <dbReference type="PIRSR" id="PIRSR016184-1"/>
    </source>
</evidence>
<dbReference type="GO" id="GO:0016853">
    <property type="term" value="F:isomerase activity"/>
    <property type="evidence" value="ECO:0007669"/>
    <property type="project" value="UniProtKB-KW"/>
</dbReference>
<feature type="active site" evidence="3">
    <location>
        <position position="52"/>
    </location>
</feature>
<dbReference type="InterPro" id="IPR003719">
    <property type="entry name" value="Phenazine_PhzF-like"/>
</dbReference>
<reference evidence="4" key="1">
    <citation type="journal article" date="2008" name="BMC Genomics">
        <title>A conifer genomics resource of 200,000 spruce (Picea spp.) ESTs and 6,464 high-quality, sequence-finished full-length cDNAs for Sitka spruce (Picea sitchensis).</title>
        <authorList>
            <person name="Ralph S.G."/>
            <person name="Chun H.J."/>
            <person name="Kolosova N."/>
            <person name="Cooper D."/>
            <person name="Oddy C."/>
            <person name="Ritland C.E."/>
            <person name="Kirkpatrick R."/>
            <person name="Moore R."/>
            <person name="Barber S."/>
            <person name="Holt R.A."/>
            <person name="Jones S.J."/>
            <person name="Marra M.A."/>
            <person name="Douglas C.J."/>
            <person name="Ritland K."/>
            <person name="Bohlmann J."/>
        </authorList>
    </citation>
    <scope>NUCLEOTIDE SEQUENCE</scope>
    <source>
        <tissue evidence="4">Green portion of the leader tissue</tissue>
    </source>
</reference>
<sequence length="307" mass="33523">MAGDGLGPIRYAVIDAFTDKPFQGNPAAVCLLEENKDTEWMQKVANEFNLSETAFLRRSGSASSASQNGGGLDDAEEFDLRWFTPLVEVDLCGHATLASAHFLFSAFVKCNRVLFHTKSGTLTATKVERFNQNESATYLGRKNERFVIELNFPQVSVFDCVSMEIPLLSNTLRGLAVESVKKTACNDFIVELASGELVENLQPEFDEIQRCSARGIIVTGLAPKQSGFDFFSRFFCPKLGVNEDPVCGSAHCALAPYWAKKLGKTELVAYQASKRGGKLVLQVVEDPQSVILQGEAVTVMLGSLATD</sequence>
<evidence type="ECO:0000313" key="4">
    <source>
        <dbReference type="EMBL" id="ABK23955.1"/>
    </source>
</evidence>
<dbReference type="SUPFAM" id="SSF54506">
    <property type="entry name" value="Diaminopimelate epimerase-like"/>
    <property type="match status" value="1"/>
</dbReference>
<evidence type="ECO:0000256" key="2">
    <source>
        <dbReference type="ARBA" id="ARBA00023235"/>
    </source>
</evidence>
<dbReference type="PANTHER" id="PTHR13774">
    <property type="entry name" value="PHENAZINE BIOSYNTHESIS PROTEIN"/>
    <property type="match status" value="1"/>
</dbReference>
<dbReference type="EMBL" id="EF084643">
    <property type="protein sequence ID" value="ABK23955.1"/>
    <property type="molecule type" value="mRNA"/>
</dbReference>
<keyword evidence="2" id="KW-0413">Isomerase</keyword>
<dbReference type="PIRSF" id="PIRSF016184">
    <property type="entry name" value="PhzC_PhzF"/>
    <property type="match status" value="1"/>
</dbReference>
<dbReference type="PANTHER" id="PTHR13774:SF17">
    <property type="entry name" value="PHENAZINE BIOSYNTHESIS-LIKE DOMAIN-CONTAINING PROTEIN"/>
    <property type="match status" value="1"/>
</dbReference>
<dbReference type="OMA" id="DFPAQYP"/>
<dbReference type="Pfam" id="PF02567">
    <property type="entry name" value="PhzC-PhzF"/>
    <property type="match status" value="1"/>
</dbReference>
<organism evidence="4">
    <name type="scientific">Picea sitchensis</name>
    <name type="common">Sitka spruce</name>
    <name type="synonym">Pinus sitchensis</name>
    <dbReference type="NCBI Taxonomy" id="3332"/>
    <lineage>
        <taxon>Eukaryota</taxon>
        <taxon>Viridiplantae</taxon>
        <taxon>Streptophyta</taxon>
        <taxon>Embryophyta</taxon>
        <taxon>Tracheophyta</taxon>
        <taxon>Spermatophyta</taxon>
        <taxon>Pinopsida</taxon>
        <taxon>Pinidae</taxon>
        <taxon>Conifers I</taxon>
        <taxon>Pinales</taxon>
        <taxon>Pinaceae</taxon>
        <taxon>Picea</taxon>
    </lineage>
</organism>
<dbReference type="AlphaFoldDB" id="A9NTJ4"/>
<protein>
    <submittedName>
        <fullName evidence="4">Uncharacterized protein</fullName>
    </submittedName>
</protein>